<dbReference type="PIRSF" id="PIRSF004749">
    <property type="entry name" value="Pep_def"/>
    <property type="match status" value="1"/>
</dbReference>
<dbReference type="PANTHER" id="PTHR10458">
    <property type="entry name" value="PEPTIDE DEFORMYLASE"/>
    <property type="match status" value="1"/>
</dbReference>
<dbReference type="PANTHER" id="PTHR10458:SF22">
    <property type="entry name" value="PEPTIDE DEFORMYLASE"/>
    <property type="match status" value="1"/>
</dbReference>
<evidence type="ECO:0008006" key="3">
    <source>
        <dbReference type="Google" id="ProtNLM"/>
    </source>
</evidence>
<dbReference type="InterPro" id="IPR023635">
    <property type="entry name" value="Peptide_deformylase"/>
</dbReference>
<dbReference type="InterPro" id="IPR036821">
    <property type="entry name" value="Peptide_deformylase_sf"/>
</dbReference>
<dbReference type="PRINTS" id="PR01576">
    <property type="entry name" value="PDEFORMYLASE"/>
</dbReference>
<protein>
    <recommendedName>
        <fullName evidence="3">Peptide deformylase</fullName>
    </recommendedName>
</protein>
<dbReference type="HAMAP" id="MF_00163">
    <property type="entry name" value="Pep_deformylase"/>
    <property type="match status" value="1"/>
</dbReference>
<dbReference type="GO" id="GO:0042586">
    <property type="term" value="F:peptide deformylase activity"/>
    <property type="evidence" value="ECO:0007669"/>
    <property type="project" value="InterPro"/>
</dbReference>
<dbReference type="NCBIfam" id="NF001159">
    <property type="entry name" value="PRK00150.1-3"/>
    <property type="match status" value="1"/>
</dbReference>
<dbReference type="AlphaFoldDB" id="A0A0F9FVH4"/>
<organism evidence="2">
    <name type="scientific">marine sediment metagenome</name>
    <dbReference type="NCBI Taxonomy" id="412755"/>
    <lineage>
        <taxon>unclassified sequences</taxon>
        <taxon>metagenomes</taxon>
        <taxon>ecological metagenomes</taxon>
    </lineage>
</organism>
<name>A0A0F9FVH4_9ZZZZ</name>
<evidence type="ECO:0000256" key="1">
    <source>
        <dbReference type="ARBA" id="ARBA00010759"/>
    </source>
</evidence>
<dbReference type="SUPFAM" id="SSF56420">
    <property type="entry name" value="Peptide deformylase"/>
    <property type="match status" value="1"/>
</dbReference>
<gene>
    <name evidence="2" type="ORF">LCGC14_2258260</name>
</gene>
<dbReference type="Gene3D" id="3.90.45.10">
    <property type="entry name" value="Peptide deformylase"/>
    <property type="match status" value="1"/>
</dbReference>
<comment type="caution">
    <text evidence="2">The sequence shown here is derived from an EMBL/GenBank/DDBJ whole genome shotgun (WGS) entry which is preliminary data.</text>
</comment>
<proteinExistence type="inferred from homology"/>
<sequence length="193" mass="21541">MRIIKYPHPTLRHKSKSLRRVDAELKKIIRGMLDLMYEDGGVGLAANQVDLPYRLFVMNLESDPEAEQLEHVFINPVISRRQGMAEAEEGCLSLPEIYADVKRPEKIVLSAYGLDGKELHYELEGLAARAAQHEADHLDGVLFIDRLGPGGELAVKEPLAELQREFEGDRSRGLIPDDAAIAARLAEFEASRA</sequence>
<reference evidence="2" key="1">
    <citation type="journal article" date="2015" name="Nature">
        <title>Complex archaea that bridge the gap between prokaryotes and eukaryotes.</title>
        <authorList>
            <person name="Spang A."/>
            <person name="Saw J.H."/>
            <person name="Jorgensen S.L."/>
            <person name="Zaremba-Niedzwiedzka K."/>
            <person name="Martijn J."/>
            <person name="Lind A.E."/>
            <person name="van Eijk R."/>
            <person name="Schleper C."/>
            <person name="Guy L."/>
            <person name="Ettema T.J."/>
        </authorList>
    </citation>
    <scope>NUCLEOTIDE SEQUENCE</scope>
</reference>
<dbReference type="NCBIfam" id="TIGR00079">
    <property type="entry name" value="pept_deformyl"/>
    <property type="match status" value="1"/>
</dbReference>
<dbReference type="EMBL" id="LAZR01030943">
    <property type="protein sequence ID" value="KKL55152.1"/>
    <property type="molecule type" value="Genomic_DNA"/>
</dbReference>
<accession>A0A0F9FVH4</accession>
<dbReference type="Pfam" id="PF01327">
    <property type="entry name" value="Pep_deformylase"/>
    <property type="match status" value="1"/>
</dbReference>
<comment type="similarity">
    <text evidence="1">Belongs to the polypeptide deformylase family.</text>
</comment>
<dbReference type="CDD" id="cd00487">
    <property type="entry name" value="Pep_deformylase"/>
    <property type="match status" value="1"/>
</dbReference>
<evidence type="ECO:0000313" key="2">
    <source>
        <dbReference type="EMBL" id="KKL55152.1"/>
    </source>
</evidence>